<evidence type="ECO:0000313" key="2">
    <source>
        <dbReference type="EMBL" id="KAK2115219.1"/>
    </source>
</evidence>
<gene>
    <name evidence="2" type="ORF">P7K49_005845</name>
</gene>
<evidence type="ECO:0000313" key="3">
    <source>
        <dbReference type="Proteomes" id="UP001266305"/>
    </source>
</evidence>
<accession>A0ABQ9W0R4</accession>
<keyword evidence="3" id="KW-1185">Reference proteome</keyword>
<evidence type="ECO:0000256" key="1">
    <source>
        <dbReference type="SAM" id="MobiDB-lite"/>
    </source>
</evidence>
<name>A0ABQ9W0R4_SAGOE</name>
<proteinExistence type="predicted"/>
<reference evidence="2 3" key="1">
    <citation type="submission" date="2023-05" db="EMBL/GenBank/DDBJ databases">
        <title>B98-5 Cell Line De Novo Hybrid Assembly: An Optical Mapping Approach.</title>
        <authorList>
            <person name="Kananen K."/>
            <person name="Auerbach J.A."/>
            <person name="Kautto E."/>
            <person name="Blachly J.S."/>
        </authorList>
    </citation>
    <scope>NUCLEOTIDE SEQUENCE [LARGE SCALE GENOMIC DNA]</scope>
    <source>
        <strain evidence="2">B95-8</strain>
        <tissue evidence="2">Cell line</tissue>
    </source>
</reference>
<feature type="region of interest" description="Disordered" evidence="1">
    <location>
        <begin position="1"/>
        <end position="93"/>
    </location>
</feature>
<protein>
    <submittedName>
        <fullName evidence="2">Uncharacterized protein</fullName>
    </submittedName>
</protein>
<sequence>MAPLLPSTAQGDGVSCLPRGMQERNPQARKYLQRPSPHHCPQPRRLGEDARGAAPPAGASKAHTIHEASRDGMADMAEFSPGAPGENAKQPEEAIQGLLQALHLPSCRTGGLR</sequence>
<dbReference type="Proteomes" id="UP001266305">
    <property type="component" value="Unassembled WGS sequence"/>
</dbReference>
<comment type="caution">
    <text evidence="2">The sequence shown here is derived from an EMBL/GenBank/DDBJ whole genome shotgun (WGS) entry which is preliminary data.</text>
</comment>
<feature type="compositionally biased region" description="Basic and acidic residues" evidence="1">
    <location>
        <begin position="64"/>
        <end position="73"/>
    </location>
</feature>
<organism evidence="2 3">
    <name type="scientific">Saguinus oedipus</name>
    <name type="common">Cotton-top tamarin</name>
    <name type="synonym">Oedipomidas oedipus</name>
    <dbReference type="NCBI Taxonomy" id="9490"/>
    <lineage>
        <taxon>Eukaryota</taxon>
        <taxon>Metazoa</taxon>
        <taxon>Chordata</taxon>
        <taxon>Craniata</taxon>
        <taxon>Vertebrata</taxon>
        <taxon>Euteleostomi</taxon>
        <taxon>Mammalia</taxon>
        <taxon>Eutheria</taxon>
        <taxon>Euarchontoglires</taxon>
        <taxon>Primates</taxon>
        <taxon>Haplorrhini</taxon>
        <taxon>Platyrrhini</taxon>
        <taxon>Cebidae</taxon>
        <taxon>Callitrichinae</taxon>
        <taxon>Saguinus</taxon>
    </lineage>
</organism>
<dbReference type="EMBL" id="JASSZA010000003">
    <property type="protein sequence ID" value="KAK2115219.1"/>
    <property type="molecule type" value="Genomic_DNA"/>
</dbReference>